<dbReference type="InterPro" id="IPR008334">
    <property type="entry name" value="5'-Nucleotdase_C"/>
</dbReference>
<dbReference type="Gene3D" id="3.90.780.10">
    <property type="entry name" value="5'-Nucleotidase, C-terminal domain"/>
    <property type="match status" value="1"/>
</dbReference>
<keyword evidence="2" id="KW-0378">Hydrolase</keyword>
<keyword evidence="6" id="KW-1185">Reference proteome</keyword>
<dbReference type="Gene3D" id="3.60.21.10">
    <property type="match status" value="1"/>
</dbReference>
<evidence type="ECO:0000256" key="2">
    <source>
        <dbReference type="RuleBase" id="RU362119"/>
    </source>
</evidence>
<dbReference type="PANTHER" id="PTHR11575">
    <property type="entry name" value="5'-NUCLEOTIDASE-RELATED"/>
    <property type="match status" value="1"/>
</dbReference>
<proteinExistence type="inferred from homology"/>
<dbReference type="InterPro" id="IPR004843">
    <property type="entry name" value="Calcineurin-like_PHP"/>
</dbReference>
<dbReference type="SUPFAM" id="SSF56300">
    <property type="entry name" value="Metallo-dependent phosphatases"/>
    <property type="match status" value="1"/>
</dbReference>
<dbReference type="CDD" id="cd00845">
    <property type="entry name" value="MPP_UshA_N_like"/>
    <property type="match status" value="1"/>
</dbReference>
<evidence type="ECO:0000256" key="1">
    <source>
        <dbReference type="ARBA" id="ARBA00022729"/>
    </source>
</evidence>
<sequence>MMKKFHIYHINDLHSHFEMWPQIARFVENGRQKHADEGEPSFLFDIGDHIDRFHPISEASYGKKNVQLLNELHFDAATIGNNEGITLPYQALDDLYKEAEFPVILSNLYYRNGERPEWAKPYTIRTLPDGFRIGLVGVTVSYTPFYEKLGWLIQDPFESLKETIPAAAAQSDFLIILSHLGIYDDERLAEEFPELDLILGAHTHHVLETGKWMNSSLLCGAGKYGAYTGYVEVQYDEKARKATKLTASVIPMESAEKSMTYEKKLNKHLEESDTILSHPIAELPDDLEIKWFEDSDFSAFLVRALHEWCGGEAAMVNAGMLLDSLKKGPVTKKDLHRICPHPINPCKVRLKGDQLLEVIRQASTEEMEQLKLKGLGFRGAVMGKMVYEGIEVKQKRMADGKKHVSSVTINGEPVDPEREYVIATVDMFTLGPLYPVIGQSPSKEYFMPEFLRDLLEWALASGSPMKPISY</sequence>
<feature type="domain" description="5'-Nucleotidase C-terminal" evidence="4">
    <location>
        <begin position="290"/>
        <end position="427"/>
    </location>
</feature>
<keyword evidence="1" id="KW-0732">Signal</keyword>
<dbReference type="GO" id="GO:0030288">
    <property type="term" value="C:outer membrane-bounded periplasmic space"/>
    <property type="evidence" value="ECO:0007669"/>
    <property type="project" value="TreeGrafter"/>
</dbReference>
<evidence type="ECO:0000313" key="6">
    <source>
        <dbReference type="Proteomes" id="UP000434639"/>
    </source>
</evidence>
<dbReference type="InterPro" id="IPR029052">
    <property type="entry name" value="Metallo-depent_PP-like"/>
</dbReference>
<dbReference type="PANTHER" id="PTHR11575:SF23">
    <property type="entry name" value="5-NUCLEOTIDASE FAMILY PROTEIN"/>
    <property type="match status" value="1"/>
</dbReference>
<dbReference type="InterPro" id="IPR006179">
    <property type="entry name" value="5_nucleotidase/apyrase"/>
</dbReference>
<dbReference type="AlphaFoldDB" id="A0A7X2V4K5"/>
<evidence type="ECO:0000259" key="3">
    <source>
        <dbReference type="Pfam" id="PF00149"/>
    </source>
</evidence>
<dbReference type="GO" id="GO:0008253">
    <property type="term" value="F:5'-nucleotidase activity"/>
    <property type="evidence" value="ECO:0007669"/>
    <property type="project" value="TreeGrafter"/>
</dbReference>
<dbReference type="Pfam" id="PF02872">
    <property type="entry name" value="5_nucleotid_C"/>
    <property type="match status" value="1"/>
</dbReference>
<dbReference type="GO" id="GO:0008768">
    <property type="term" value="F:UDP-sugar diphosphatase activity"/>
    <property type="evidence" value="ECO:0007669"/>
    <property type="project" value="TreeGrafter"/>
</dbReference>
<organism evidence="5 6">
    <name type="scientific">Metabacillus mangrovi</name>
    <dbReference type="NCBI Taxonomy" id="1491830"/>
    <lineage>
        <taxon>Bacteria</taxon>
        <taxon>Bacillati</taxon>
        <taxon>Bacillota</taxon>
        <taxon>Bacilli</taxon>
        <taxon>Bacillales</taxon>
        <taxon>Bacillaceae</taxon>
        <taxon>Metabacillus</taxon>
    </lineage>
</organism>
<dbReference type="InterPro" id="IPR036907">
    <property type="entry name" value="5'-Nucleotdase_C_sf"/>
</dbReference>
<gene>
    <name evidence="5" type="ORF">GKZ89_10715</name>
</gene>
<reference evidence="5 6" key="1">
    <citation type="journal article" date="2017" name="Int. J. Syst. Evol. Microbiol.">
        <title>Bacillus mangrovi sp. nov., isolated from a sediment sample from a mangrove forest.</title>
        <authorList>
            <person name="Gupta V."/>
            <person name="Singh P.K."/>
            <person name="Korpole S."/>
            <person name="Tanuku N.R.S."/>
            <person name="Pinnaka A.K."/>
        </authorList>
    </citation>
    <scope>NUCLEOTIDE SEQUENCE [LARGE SCALE GENOMIC DNA]</scope>
    <source>
        <strain evidence="5 6">KCTC 33872</strain>
    </source>
</reference>
<dbReference type="PIRSF" id="PIRSF036361">
    <property type="entry name" value="YunD"/>
    <property type="match status" value="1"/>
</dbReference>
<dbReference type="RefSeq" id="WP_162356743.1">
    <property type="nucleotide sequence ID" value="NZ_WMIB01000009.1"/>
</dbReference>
<accession>A0A7X2V4K5</accession>
<dbReference type="Proteomes" id="UP000434639">
    <property type="component" value="Unassembled WGS sequence"/>
</dbReference>
<dbReference type="EMBL" id="WMIB01000009">
    <property type="protein sequence ID" value="MTH53877.1"/>
    <property type="molecule type" value="Genomic_DNA"/>
</dbReference>
<protein>
    <submittedName>
        <fullName evidence="5">Bifunctional metallophosphatase/5'-nucleotidase</fullName>
    </submittedName>
</protein>
<feature type="domain" description="Calcineurin-like phosphoesterase" evidence="3">
    <location>
        <begin position="6"/>
        <end position="205"/>
    </location>
</feature>
<dbReference type="SUPFAM" id="SSF55816">
    <property type="entry name" value="5'-nucleotidase (syn. UDP-sugar hydrolase), C-terminal domain"/>
    <property type="match status" value="1"/>
</dbReference>
<evidence type="ECO:0000259" key="4">
    <source>
        <dbReference type="Pfam" id="PF02872"/>
    </source>
</evidence>
<dbReference type="GO" id="GO:0000166">
    <property type="term" value="F:nucleotide binding"/>
    <property type="evidence" value="ECO:0007669"/>
    <property type="project" value="UniProtKB-KW"/>
</dbReference>
<evidence type="ECO:0000313" key="5">
    <source>
        <dbReference type="EMBL" id="MTH53877.1"/>
    </source>
</evidence>
<name>A0A7X2V4K5_9BACI</name>
<comment type="similarity">
    <text evidence="2">Belongs to the 5'-nucleotidase family.</text>
</comment>
<comment type="caution">
    <text evidence="5">The sequence shown here is derived from an EMBL/GenBank/DDBJ whole genome shotgun (WGS) entry which is preliminary data.</text>
</comment>
<keyword evidence="2" id="KW-0547">Nucleotide-binding</keyword>
<dbReference type="Pfam" id="PF00149">
    <property type="entry name" value="Metallophos"/>
    <property type="match status" value="1"/>
</dbReference>
<dbReference type="GO" id="GO:0009166">
    <property type="term" value="P:nucleotide catabolic process"/>
    <property type="evidence" value="ECO:0007669"/>
    <property type="project" value="InterPro"/>
</dbReference>
<dbReference type="PRINTS" id="PR01607">
    <property type="entry name" value="APYRASEFAMLY"/>
</dbReference>
<dbReference type="InterPro" id="IPR011240">
    <property type="entry name" value="Pesterase_YunD"/>
</dbReference>